<feature type="non-terminal residue" evidence="1">
    <location>
        <position position="77"/>
    </location>
</feature>
<protein>
    <submittedName>
        <fullName evidence="1">Uncharacterized transposon-derived protein</fullName>
    </submittedName>
</protein>
<dbReference type="AlphaFoldDB" id="A0A1A8U6D6"/>
<gene>
    <name evidence="1" type="primary">YSM6</name>
</gene>
<accession>A0A1A8U6D6</accession>
<feature type="non-terminal residue" evidence="1">
    <location>
        <position position="1"/>
    </location>
</feature>
<organism evidence="1">
    <name type="scientific">Nothobranchius furzeri</name>
    <name type="common">Turquoise killifish</name>
    <dbReference type="NCBI Taxonomy" id="105023"/>
    <lineage>
        <taxon>Eukaryota</taxon>
        <taxon>Metazoa</taxon>
        <taxon>Chordata</taxon>
        <taxon>Craniata</taxon>
        <taxon>Vertebrata</taxon>
        <taxon>Euteleostomi</taxon>
        <taxon>Actinopterygii</taxon>
        <taxon>Neopterygii</taxon>
        <taxon>Teleostei</taxon>
        <taxon>Neoteleostei</taxon>
        <taxon>Acanthomorphata</taxon>
        <taxon>Ovalentaria</taxon>
        <taxon>Atherinomorphae</taxon>
        <taxon>Cyprinodontiformes</taxon>
        <taxon>Nothobranchiidae</taxon>
        <taxon>Nothobranchius</taxon>
    </lineage>
</organism>
<proteinExistence type="predicted"/>
<dbReference type="EMBL" id="HAEJ01003427">
    <property type="protein sequence ID" value="SBS43884.1"/>
    <property type="molecule type" value="Transcribed_RNA"/>
</dbReference>
<reference evidence="1" key="2">
    <citation type="submission" date="2016-06" db="EMBL/GenBank/DDBJ databases">
        <title>The genome of a short-lived fish provides insights into sex chromosome evolution and the genetic control of aging.</title>
        <authorList>
            <person name="Reichwald K."/>
            <person name="Felder M."/>
            <person name="Petzold A."/>
            <person name="Koch P."/>
            <person name="Groth M."/>
            <person name="Platzer M."/>
        </authorList>
    </citation>
    <scope>NUCLEOTIDE SEQUENCE</scope>
    <source>
        <tissue evidence="1">Brain</tissue>
    </source>
</reference>
<sequence>REPMKAVGSESRSNTRLMYTGTSDELKENKTSQGIPFRSTIDASFSRLLSRFLYSGTPLRQLTPVFNKSGFIYLCSL</sequence>
<evidence type="ECO:0000313" key="1">
    <source>
        <dbReference type="EMBL" id="SBS43884.1"/>
    </source>
</evidence>
<reference evidence="1" key="1">
    <citation type="submission" date="2016-05" db="EMBL/GenBank/DDBJ databases">
        <authorList>
            <person name="Lavstsen T."/>
            <person name="Jespersen J.S."/>
        </authorList>
    </citation>
    <scope>NUCLEOTIDE SEQUENCE</scope>
    <source>
        <tissue evidence="1">Brain</tissue>
    </source>
</reference>
<name>A0A1A8U6D6_NOTFU</name>